<organism evidence="3 4">
    <name type="scientific">Nonlabens dokdonensis</name>
    <dbReference type="NCBI Taxonomy" id="328515"/>
    <lineage>
        <taxon>Bacteria</taxon>
        <taxon>Pseudomonadati</taxon>
        <taxon>Bacteroidota</taxon>
        <taxon>Flavobacteriia</taxon>
        <taxon>Flavobacteriales</taxon>
        <taxon>Flavobacteriaceae</taxon>
        <taxon>Nonlabens</taxon>
    </lineage>
</organism>
<protein>
    <recommendedName>
        <fullName evidence="2">PKD domain-containing protein</fullName>
    </recommendedName>
</protein>
<gene>
    <name evidence="3" type="ORF">A9Q93_08580</name>
</gene>
<evidence type="ECO:0000259" key="2">
    <source>
        <dbReference type="PROSITE" id="PS50093"/>
    </source>
</evidence>
<dbReference type="Proteomes" id="UP000196102">
    <property type="component" value="Unassembled WGS sequence"/>
</dbReference>
<feature type="domain" description="PKD" evidence="2">
    <location>
        <begin position="57"/>
        <end position="121"/>
    </location>
</feature>
<evidence type="ECO:0000313" key="4">
    <source>
        <dbReference type="Proteomes" id="UP000196102"/>
    </source>
</evidence>
<dbReference type="InterPro" id="IPR000601">
    <property type="entry name" value="PKD_dom"/>
</dbReference>
<evidence type="ECO:0000256" key="1">
    <source>
        <dbReference type="SAM" id="SignalP"/>
    </source>
</evidence>
<accession>A0A1Z8AV95</accession>
<dbReference type="PROSITE" id="PS51257">
    <property type="entry name" value="PROKAR_LIPOPROTEIN"/>
    <property type="match status" value="1"/>
</dbReference>
<dbReference type="InterPro" id="IPR035986">
    <property type="entry name" value="PKD_dom_sf"/>
</dbReference>
<dbReference type="Pfam" id="PF18911">
    <property type="entry name" value="PKD_4"/>
    <property type="match status" value="1"/>
</dbReference>
<comment type="caution">
    <text evidence="3">The sequence shown here is derived from an EMBL/GenBank/DDBJ whole genome shotgun (WGS) entry which is preliminary data.</text>
</comment>
<dbReference type="EMBL" id="MAAX01000128">
    <property type="protein sequence ID" value="OUS14252.1"/>
    <property type="molecule type" value="Genomic_DNA"/>
</dbReference>
<dbReference type="InterPro" id="IPR013783">
    <property type="entry name" value="Ig-like_fold"/>
</dbReference>
<dbReference type="AlphaFoldDB" id="A0A1Z8AV95"/>
<keyword evidence="1" id="KW-0732">Signal</keyword>
<sequence>MKYISKLFLMLIVIVSVSSCQDDDAEFGAVIAPSNLTLTASIQGQSAAEPNGDGTGIVIFNAASDNALNYTYDFGDGRQGSTFDGEIEHRFVELGTNTYSVTVTATGTGGAATTQTILIDVLSTFDDSEAKDFLTGGSSKTWYWSVAENAHWGVGPTNLIGGQSPEAYYTPAFFGVSPFGRYCVDLTECFYEDEMIFTKTGNDVTFELKNFGSTYFHNTYLSQFGGPSANNPNNSDECLPFTAPAPGLVTFTPTLDTDVPETESRKTSIILGNDNFLSWYVGSSEYEILEITANRVVFRTVQANDPALAWYHVLTTEVPVNPNPNCI</sequence>
<dbReference type="RefSeq" id="WP_303687007.1">
    <property type="nucleotide sequence ID" value="NZ_CAJXYO010000002.1"/>
</dbReference>
<name>A0A1Z8AV95_9FLAO</name>
<dbReference type="Gene3D" id="2.60.40.10">
    <property type="entry name" value="Immunoglobulins"/>
    <property type="match status" value="1"/>
</dbReference>
<proteinExistence type="predicted"/>
<reference evidence="4" key="1">
    <citation type="journal article" date="2017" name="Proc. Natl. Acad. Sci. U.S.A.">
        <title>Simulation of Deepwater Horizon oil plume reveals substrate specialization within a complex community of hydrocarbon-degraders.</title>
        <authorList>
            <person name="Hu P."/>
            <person name="Dubinsky E.A."/>
            <person name="Probst A.J."/>
            <person name="Wang J."/>
            <person name="Sieber C.M.K."/>
            <person name="Tom L.M."/>
            <person name="Gardinali P."/>
            <person name="Banfield J.F."/>
            <person name="Atlas R.M."/>
            <person name="Andersen G.L."/>
        </authorList>
    </citation>
    <scope>NUCLEOTIDE SEQUENCE [LARGE SCALE GENOMIC DNA]</scope>
</reference>
<evidence type="ECO:0000313" key="3">
    <source>
        <dbReference type="EMBL" id="OUS14252.1"/>
    </source>
</evidence>
<feature type="signal peptide" evidence="1">
    <location>
        <begin position="1"/>
        <end position="21"/>
    </location>
</feature>
<feature type="chain" id="PRO_5012780627" description="PKD domain-containing protein" evidence="1">
    <location>
        <begin position="22"/>
        <end position="327"/>
    </location>
</feature>
<dbReference type="SUPFAM" id="SSF49299">
    <property type="entry name" value="PKD domain"/>
    <property type="match status" value="1"/>
</dbReference>
<dbReference type="PROSITE" id="PS50093">
    <property type="entry name" value="PKD"/>
    <property type="match status" value="1"/>
</dbReference>